<accession>A0A6P4ZVA3</accession>
<dbReference type="PANTHER" id="PTHR14647">
    <property type="entry name" value="GALACTOSE-3-O-SULFOTRANSFERASE"/>
    <property type="match status" value="1"/>
</dbReference>
<dbReference type="RefSeq" id="XP_019633536.1">
    <property type="nucleotide sequence ID" value="XM_019777977.1"/>
</dbReference>
<evidence type="ECO:0000313" key="12">
    <source>
        <dbReference type="RefSeq" id="XP_019633536.1"/>
    </source>
</evidence>
<dbReference type="Proteomes" id="UP000515135">
    <property type="component" value="Unplaced"/>
</dbReference>
<dbReference type="OrthoDB" id="514299at2759"/>
<evidence type="ECO:0000256" key="2">
    <source>
        <dbReference type="ARBA" id="ARBA00008124"/>
    </source>
</evidence>
<protein>
    <submittedName>
        <fullName evidence="12">Galactosylceramide sulfotransferase-like</fullName>
    </submittedName>
</protein>
<keyword evidence="11" id="KW-1185">Reference proteome</keyword>
<keyword evidence="8" id="KW-0472">Membrane</keyword>
<dbReference type="Gene3D" id="3.40.50.300">
    <property type="entry name" value="P-loop containing nucleotide triphosphate hydrolases"/>
    <property type="match status" value="1"/>
</dbReference>
<gene>
    <name evidence="12" type="primary">LOC109476959</name>
</gene>
<dbReference type="PANTHER" id="PTHR14647:SF87">
    <property type="entry name" value="PUTATIVE-RELATED"/>
    <property type="match status" value="1"/>
</dbReference>
<keyword evidence="5" id="KW-0735">Signal-anchor</keyword>
<evidence type="ECO:0000256" key="4">
    <source>
        <dbReference type="ARBA" id="ARBA00022692"/>
    </source>
</evidence>
<keyword evidence="3" id="KW-0808">Transferase</keyword>
<organism evidence="11 12">
    <name type="scientific">Branchiostoma belcheri</name>
    <name type="common">Amphioxus</name>
    <dbReference type="NCBI Taxonomy" id="7741"/>
    <lineage>
        <taxon>Eukaryota</taxon>
        <taxon>Metazoa</taxon>
        <taxon>Chordata</taxon>
        <taxon>Cephalochordata</taxon>
        <taxon>Leptocardii</taxon>
        <taxon>Amphioxiformes</taxon>
        <taxon>Branchiostomatidae</taxon>
        <taxon>Branchiostoma</taxon>
    </lineage>
</organism>
<comment type="similarity">
    <text evidence="2">Belongs to the galactose-3-O-sulfotransferase family.</text>
</comment>
<evidence type="ECO:0000256" key="10">
    <source>
        <dbReference type="SAM" id="SignalP"/>
    </source>
</evidence>
<evidence type="ECO:0000256" key="7">
    <source>
        <dbReference type="ARBA" id="ARBA00023034"/>
    </source>
</evidence>
<feature type="chain" id="PRO_5028095644" evidence="10">
    <location>
        <begin position="27"/>
        <end position="427"/>
    </location>
</feature>
<evidence type="ECO:0000256" key="6">
    <source>
        <dbReference type="ARBA" id="ARBA00022989"/>
    </source>
</evidence>
<dbReference type="GO" id="GO:0001733">
    <property type="term" value="F:galactosylceramide sulfotransferase activity"/>
    <property type="evidence" value="ECO:0007669"/>
    <property type="project" value="InterPro"/>
</dbReference>
<comment type="subcellular location">
    <subcellularLocation>
        <location evidence="1">Golgi apparatus membrane</location>
        <topology evidence="1">Single-pass type II membrane protein</topology>
    </subcellularLocation>
</comment>
<sequence length="427" mass="50927">MAETGKVQFLWRVLLCLLTLTLLVLCVNFAGPMWDQLDMTTSKYLQKQRQNSSDAEFGRHDRLLTAAENVTSLPSELRTILSSRDSCTKPVTNFVFIKVHKTGSASTAVILIRFAYNHHMIMCYGNRGMRLTFPRTEIYKSSCARWKEFGDRFNFIVQHTVFNKTAMDRIMRPGTKYIGIMREPLSHFRSQFFFFKDPRRYGLRKSRNPLGAFLDNPERYELKVTKNLTRSRERNKQAFVMGFPPDLLGTQDTRLMDNVIKQLDQWYTFVIINEYYDESLVMLRRKLCWGLFDILHSTKHVNKQHNRKKYVSLTNKQLQNHKRINTIDFRMYDFFNKTFWRSVEEETRKGFWEEVTYFKDVVKRVNTYCSKRKKEKHLQIPTSKWNKPFSVNGNFCKGLNRDPKVWGRKLFHQMVHSVKKKKKRKHL</sequence>
<dbReference type="GO" id="GO:0000139">
    <property type="term" value="C:Golgi membrane"/>
    <property type="evidence" value="ECO:0007669"/>
    <property type="project" value="UniProtKB-SubCell"/>
</dbReference>
<evidence type="ECO:0000256" key="3">
    <source>
        <dbReference type="ARBA" id="ARBA00022679"/>
    </source>
</evidence>
<evidence type="ECO:0000256" key="1">
    <source>
        <dbReference type="ARBA" id="ARBA00004323"/>
    </source>
</evidence>
<keyword evidence="4" id="KW-0812">Transmembrane</keyword>
<keyword evidence="9" id="KW-0325">Glycoprotein</keyword>
<name>A0A6P4ZVA3_BRABE</name>
<reference evidence="12" key="1">
    <citation type="submission" date="2025-08" db="UniProtKB">
        <authorList>
            <consortium name="RefSeq"/>
        </authorList>
    </citation>
    <scope>IDENTIFICATION</scope>
    <source>
        <tissue evidence="12">Gonad</tissue>
    </source>
</reference>
<dbReference type="SUPFAM" id="SSF52540">
    <property type="entry name" value="P-loop containing nucleoside triphosphate hydrolases"/>
    <property type="match status" value="1"/>
</dbReference>
<evidence type="ECO:0000256" key="9">
    <source>
        <dbReference type="ARBA" id="ARBA00023180"/>
    </source>
</evidence>
<evidence type="ECO:0000256" key="8">
    <source>
        <dbReference type="ARBA" id="ARBA00023136"/>
    </source>
</evidence>
<keyword evidence="10" id="KW-0732">Signal</keyword>
<evidence type="ECO:0000313" key="11">
    <source>
        <dbReference type="Proteomes" id="UP000515135"/>
    </source>
</evidence>
<evidence type="ECO:0000256" key="5">
    <source>
        <dbReference type="ARBA" id="ARBA00022968"/>
    </source>
</evidence>
<dbReference type="GeneID" id="109476959"/>
<dbReference type="InterPro" id="IPR027417">
    <property type="entry name" value="P-loop_NTPase"/>
</dbReference>
<dbReference type="AlphaFoldDB" id="A0A6P4ZVA3"/>
<dbReference type="Pfam" id="PF06990">
    <property type="entry name" value="Gal-3-0_sulfotr"/>
    <property type="match status" value="1"/>
</dbReference>
<dbReference type="KEGG" id="bbel:109476959"/>
<feature type="signal peptide" evidence="10">
    <location>
        <begin position="1"/>
        <end position="26"/>
    </location>
</feature>
<dbReference type="InterPro" id="IPR009729">
    <property type="entry name" value="Gal-3-0_sulfotransfrase"/>
</dbReference>
<proteinExistence type="inferred from homology"/>
<keyword evidence="7" id="KW-0333">Golgi apparatus</keyword>
<dbReference type="GO" id="GO:0009247">
    <property type="term" value="P:glycolipid biosynthetic process"/>
    <property type="evidence" value="ECO:0007669"/>
    <property type="project" value="InterPro"/>
</dbReference>
<keyword evidence="6" id="KW-1133">Transmembrane helix</keyword>